<name>A0ACC1TQ28_9AGAR</name>
<sequence>MLLPEELLHLIILAFVGKPSSSSFPTAFERPSVELLALSTVNRQLRRISLPFLVSFVQLKRLKDLENLSQQCLANPLLAKLIKTIQLNGIYFPRKMGHEVLSRVLPRLTRLVCLDLQGSTSSALLLKALYEHSSVSTILVASPYGLYNLPEGPSHLDLSKTVLERADSSHPRLEVWLSRGLHLTKLDVHKPESLQEEFGIRTFRGLQELSLNLNLHPVTLSWLHRFTSGHPNLKLIKFIDQSTMKDYFIRHTVPFVQSFVEKAHQEQLCRAFNLTHIVISRTHRGSLSLDWQVSELTMRVRSSLIEILSLVTLCFPTIHTLGIRAEHCRKRYDIDNLITALARFPLLRVLNLSHLFKRLRSPNEELQRPWKLFRHVDKIHRLKRLGAQAEARLYWYASLIAHGLRSIEALYVEEEGYGDEKSCTNGDWHLAGWLKVDGARNITGILKLDGSPTPGRRTSQFDMRNAVVLQPDSDHKASCSSTITLKAIFFAQSASKAHALSNTSDTIA</sequence>
<dbReference type="EMBL" id="MU795375">
    <property type="protein sequence ID" value="KAJ3806824.1"/>
    <property type="molecule type" value="Genomic_DNA"/>
</dbReference>
<accession>A0ACC1TQ28</accession>
<gene>
    <name evidence="1" type="ORF">F5876DRAFT_68632</name>
</gene>
<keyword evidence="2" id="KW-1185">Reference proteome</keyword>
<organism evidence="1 2">
    <name type="scientific">Lentinula aff. lateritia</name>
    <dbReference type="NCBI Taxonomy" id="2804960"/>
    <lineage>
        <taxon>Eukaryota</taxon>
        <taxon>Fungi</taxon>
        <taxon>Dikarya</taxon>
        <taxon>Basidiomycota</taxon>
        <taxon>Agaricomycotina</taxon>
        <taxon>Agaricomycetes</taxon>
        <taxon>Agaricomycetidae</taxon>
        <taxon>Agaricales</taxon>
        <taxon>Marasmiineae</taxon>
        <taxon>Omphalotaceae</taxon>
        <taxon>Lentinula</taxon>
    </lineage>
</organism>
<protein>
    <submittedName>
        <fullName evidence="1">Uncharacterized protein</fullName>
    </submittedName>
</protein>
<dbReference type="Proteomes" id="UP001163835">
    <property type="component" value="Unassembled WGS sequence"/>
</dbReference>
<evidence type="ECO:0000313" key="2">
    <source>
        <dbReference type="Proteomes" id="UP001163835"/>
    </source>
</evidence>
<evidence type="ECO:0000313" key="1">
    <source>
        <dbReference type="EMBL" id="KAJ3806824.1"/>
    </source>
</evidence>
<comment type="caution">
    <text evidence="1">The sequence shown here is derived from an EMBL/GenBank/DDBJ whole genome shotgun (WGS) entry which is preliminary data.</text>
</comment>
<reference evidence="1" key="1">
    <citation type="submission" date="2022-09" db="EMBL/GenBank/DDBJ databases">
        <title>A Global Phylogenomic Analysis of the Shiitake Genus Lentinula.</title>
        <authorList>
            <consortium name="DOE Joint Genome Institute"/>
            <person name="Sierra-Patev S."/>
            <person name="Min B."/>
            <person name="Naranjo-Ortiz M."/>
            <person name="Looney B."/>
            <person name="Konkel Z."/>
            <person name="Slot J.C."/>
            <person name="Sakamoto Y."/>
            <person name="Steenwyk J.L."/>
            <person name="Rokas A."/>
            <person name="Carro J."/>
            <person name="Camarero S."/>
            <person name="Ferreira P."/>
            <person name="Molpeceres G."/>
            <person name="Ruiz-Duenas F.J."/>
            <person name="Serrano A."/>
            <person name="Henrissat B."/>
            <person name="Drula E."/>
            <person name="Hughes K.W."/>
            <person name="Mata J.L."/>
            <person name="Ishikawa N.K."/>
            <person name="Vargas-Isla R."/>
            <person name="Ushijima S."/>
            <person name="Smith C.A."/>
            <person name="Ahrendt S."/>
            <person name="Andreopoulos W."/>
            <person name="He G."/>
            <person name="Labutti K."/>
            <person name="Lipzen A."/>
            <person name="Ng V."/>
            <person name="Riley R."/>
            <person name="Sandor L."/>
            <person name="Barry K."/>
            <person name="Martinez A.T."/>
            <person name="Xiao Y."/>
            <person name="Gibbons J.G."/>
            <person name="Terashima K."/>
            <person name="Grigoriev I.V."/>
            <person name="Hibbett D.S."/>
        </authorList>
    </citation>
    <scope>NUCLEOTIDE SEQUENCE</scope>
    <source>
        <strain evidence="1">TMI1499</strain>
    </source>
</reference>
<proteinExistence type="predicted"/>